<evidence type="ECO:0000313" key="2">
    <source>
        <dbReference type="EMBL" id="PQK16037.1"/>
    </source>
</evidence>
<feature type="region of interest" description="Disordered" evidence="1">
    <location>
        <begin position="1"/>
        <end position="70"/>
    </location>
</feature>
<feature type="compositionally biased region" description="Low complexity" evidence="1">
    <location>
        <begin position="8"/>
        <end position="22"/>
    </location>
</feature>
<organism evidence="2 3">
    <name type="scientific">Beauveria bassiana</name>
    <name type="common">White muscardine disease fungus</name>
    <name type="synonym">Tritirachium shiotae</name>
    <dbReference type="NCBI Taxonomy" id="176275"/>
    <lineage>
        <taxon>Eukaryota</taxon>
        <taxon>Fungi</taxon>
        <taxon>Dikarya</taxon>
        <taxon>Ascomycota</taxon>
        <taxon>Pezizomycotina</taxon>
        <taxon>Sordariomycetes</taxon>
        <taxon>Hypocreomycetidae</taxon>
        <taxon>Hypocreales</taxon>
        <taxon>Cordycipitaceae</taxon>
        <taxon>Beauveria</taxon>
    </lineage>
</organism>
<sequence>MWSKRDQSTFSGSSTQGSTQSGLRLDGNRPHRRFLANIPPPSYYSDDLVDSRSPEQTAGRSKGASWPPRSAAGLWEKIAASWKTTVPHSRETSENPYRGMESPSSVHLEHVENSEEPHGVELTKAPDDTRLAQQDVKAEQVRQLRYASWGSSYQARLAKQGGPILPQLPPSYYDAAMSLSRMKESNLDRFDPIRQARVSELRELRPVAPIHNAKAAEREDDNVERADTPAPYASPPKRTLFGSILDWTKSLVKENVDGKGRWLCSVCTAFLNTMNPHDRDRRVVERMHQTLGIWPPFKRVPKVTVATRICARCHQSTNCVLFAYYEAD</sequence>
<gene>
    <name evidence="2" type="ORF">BB8028_0006g03590</name>
</gene>
<feature type="compositionally biased region" description="Basic and acidic residues" evidence="1">
    <location>
        <begin position="107"/>
        <end position="134"/>
    </location>
</feature>
<dbReference type="EMBL" id="JRHA01000006">
    <property type="protein sequence ID" value="PQK16037.1"/>
    <property type="molecule type" value="Genomic_DNA"/>
</dbReference>
<dbReference type="AlphaFoldDB" id="A0A2S7YIV4"/>
<evidence type="ECO:0000256" key="1">
    <source>
        <dbReference type="SAM" id="MobiDB-lite"/>
    </source>
</evidence>
<dbReference type="OrthoDB" id="10440950at2759"/>
<evidence type="ECO:0000313" key="3">
    <source>
        <dbReference type="Proteomes" id="UP000237441"/>
    </source>
</evidence>
<proteinExistence type="predicted"/>
<accession>A0A2S7YIV4</accession>
<protein>
    <submittedName>
        <fullName evidence="2">Uncharacterized protein</fullName>
    </submittedName>
</protein>
<dbReference type="Proteomes" id="UP000237441">
    <property type="component" value="Unassembled WGS sequence"/>
</dbReference>
<feature type="region of interest" description="Disordered" evidence="1">
    <location>
        <begin position="83"/>
        <end position="134"/>
    </location>
</feature>
<name>A0A2S7YIV4_BEABA</name>
<reference evidence="2 3" key="1">
    <citation type="submission" date="2016-07" db="EMBL/GenBank/DDBJ databases">
        <title>Comparative genomics of the entomopathogenic fungus Beauveria bassiana.</title>
        <authorList>
            <person name="Valero Jimenez C.A."/>
            <person name="Zwaan B.J."/>
            <person name="Van Kan J.A."/>
            <person name="Takken W."/>
            <person name="Debets A.J."/>
            <person name="Schoustra S.E."/>
            <person name="Koenraadt C.J."/>
        </authorList>
    </citation>
    <scope>NUCLEOTIDE SEQUENCE [LARGE SCALE GENOMIC DNA]</scope>
    <source>
        <strain evidence="2 3">ARSEF 8028</strain>
    </source>
</reference>
<comment type="caution">
    <text evidence="2">The sequence shown here is derived from an EMBL/GenBank/DDBJ whole genome shotgun (WGS) entry which is preliminary data.</text>
</comment>